<evidence type="ECO:0000256" key="2">
    <source>
        <dbReference type="ARBA" id="ARBA00022723"/>
    </source>
</evidence>
<keyword evidence="4" id="KW-0460">Magnesium</keyword>
<comment type="caution">
    <text evidence="6">The sequence shown here is derived from an EMBL/GenBank/DDBJ whole genome shotgun (WGS) entry which is preliminary data.</text>
</comment>
<evidence type="ECO:0000259" key="5">
    <source>
        <dbReference type="PROSITE" id="PS51462"/>
    </source>
</evidence>
<dbReference type="SUPFAM" id="SSF55811">
    <property type="entry name" value="Nudix"/>
    <property type="match status" value="1"/>
</dbReference>
<dbReference type="InterPro" id="IPR047198">
    <property type="entry name" value="DDP-like_NUDIX"/>
</dbReference>
<evidence type="ECO:0000256" key="3">
    <source>
        <dbReference type="ARBA" id="ARBA00022801"/>
    </source>
</evidence>
<keyword evidence="3 6" id="KW-0378">Hydrolase</keyword>
<keyword evidence="2" id="KW-0479">Metal-binding</keyword>
<dbReference type="GO" id="GO:0046872">
    <property type="term" value="F:metal ion binding"/>
    <property type="evidence" value="ECO:0007669"/>
    <property type="project" value="UniProtKB-KW"/>
</dbReference>
<organism evidence="6 7">
    <name type="scientific">Thalassobius vesicularis</name>
    <dbReference type="NCBI Taxonomy" id="1294297"/>
    <lineage>
        <taxon>Bacteria</taxon>
        <taxon>Pseudomonadati</taxon>
        <taxon>Pseudomonadota</taxon>
        <taxon>Alphaproteobacteria</taxon>
        <taxon>Rhodobacterales</taxon>
        <taxon>Roseobacteraceae</taxon>
        <taxon>Thalassovita</taxon>
    </lineage>
</organism>
<protein>
    <submittedName>
        <fullName evidence="6">NUDIX hydrolase</fullName>
    </submittedName>
</protein>
<dbReference type="EMBL" id="SSMD01000001">
    <property type="protein sequence ID" value="THD76385.1"/>
    <property type="molecule type" value="Genomic_DNA"/>
</dbReference>
<dbReference type="GO" id="GO:1901909">
    <property type="term" value="P:diadenosine hexaphosphate catabolic process"/>
    <property type="evidence" value="ECO:0007669"/>
    <property type="project" value="TreeGrafter"/>
</dbReference>
<dbReference type="Proteomes" id="UP000306113">
    <property type="component" value="Unassembled WGS sequence"/>
</dbReference>
<dbReference type="AlphaFoldDB" id="A0A4V3UZD3"/>
<feature type="domain" description="Nudix hydrolase" evidence="5">
    <location>
        <begin position="20"/>
        <end position="152"/>
    </location>
</feature>
<sequence>MNEGLKKAWTAMVQPLITRPRLLQVAALCVRGKGRDQRVLMITSRGTGRWIIPKGWPMDGKPNHEAALTEAWEEAGVRKADVDPMPIGSYTYDKIMGGGVPIPVEVHVYLVQVEKVMDDYPEARQRKRKWMAPGRAADQVAEPGLKAILRHL</sequence>
<dbReference type="GO" id="GO:0034432">
    <property type="term" value="F:bis(5'-adenosyl)-pentaphosphatase activity"/>
    <property type="evidence" value="ECO:0007669"/>
    <property type="project" value="TreeGrafter"/>
</dbReference>
<evidence type="ECO:0000256" key="1">
    <source>
        <dbReference type="ARBA" id="ARBA00001946"/>
    </source>
</evidence>
<dbReference type="OrthoDB" id="7066910at2"/>
<dbReference type="PROSITE" id="PS51462">
    <property type="entry name" value="NUDIX"/>
    <property type="match status" value="1"/>
</dbReference>
<accession>A0A4V3UZD3</accession>
<dbReference type="GO" id="GO:0034431">
    <property type="term" value="F:bis(5'-adenosyl)-hexaphosphatase activity"/>
    <property type="evidence" value="ECO:0007669"/>
    <property type="project" value="TreeGrafter"/>
</dbReference>
<dbReference type="Gene3D" id="3.90.79.10">
    <property type="entry name" value="Nucleoside Triphosphate Pyrophosphohydrolase"/>
    <property type="match status" value="1"/>
</dbReference>
<evidence type="ECO:0000313" key="7">
    <source>
        <dbReference type="Proteomes" id="UP000306113"/>
    </source>
</evidence>
<dbReference type="Pfam" id="PF00293">
    <property type="entry name" value="NUDIX"/>
    <property type="match status" value="1"/>
</dbReference>
<evidence type="ECO:0000313" key="6">
    <source>
        <dbReference type="EMBL" id="THD76385.1"/>
    </source>
</evidence>
<dbReference type="RefSeq" id="WP_136337329.1">
    <property type="nucleotide sequence ID" value="NZ_SSMD01000001.1"/>
</dbReference>
<dbReference type="GO" id="GO:1901907">
    <property type="term" value="P:diadenosine pentaphosphate catabolic process"/>
    <property type="evidence" value="ECO:0007669"/>
    <property type="project" value="TreeGrafter"/>
</dbReference>
<dbReference type="PANTHER" id="PTHR12629">
    <property type="entry name" value="DIPHOSPHOINOSITOL POLYPHOSPHATE PHOSPHOHYDROLASE"/>
    <property type="match status" value="1"/>
</dbReference>
<dbReference type="GO" id="GO:0008486">
    <property type="term" value="F:diphosphoinositol-polyphosphate diphosphatase activity"/>
    <property type="evidence" value="ECO:0007669"/>
    <property type="project" value="TreeGrafter"/>
</dbReference>
<gene>
    <name evidence="6" type="ORF">E7681_00665</name>
</gene>
<dbReference type="GO" id="GO:1901911">
    <property type="term" value="P:adenosine 5'-(hexahydrogen pentaphosphate) catabolic process"/>
    <property type="evidence" value="ECO:0007669"/>
    <property type="project" value="TreeGrafter"/>
</dbReference>
<dbReference type="CDD" id="cd04666">
    <property type="entry name" value="NUDIX_DIPP2_like_Nudt4"/>
    <property type="match status" value="1"/>
</dbReference>
<dbReference type="PANTHER" id="PTHR12629:SF0">
    <property type="entry name" value="DIPHOSPHOINOSITOL-POLYPHOSPHATE DIPHOSPHATASE"/>
    <property type="match status" value="1"/>
</dbReference>
<dbReference type="GO" id="GO:0071543">
    <property type="term" value="P:diphosphoinositol polyphosphate metabolic process"/>
    <property type="evidence" value="ECO:0007669"/>
    <property type="project" value="TreeGrafter"/>
</dbReference>
<dbReference type="GO" id="GO:0005737">
    <property type="term" value="C:cytoplasm"/>
    <property type="evidence" value="ECO:0007669"/>
    <property type="project" value="TreeGrafter"/>
</dbReference>
<proteinExistence type="predicted"/>
<reference evidence="6 7" key="1">
    <citation type="submission" date="2019-04" db="EMBL/GenBank/DDBJ databases">
        <title>Draft genome sequence of Youngimonas vesicularis.</title>
        <authorList>
            <person name="Hameed A."/>
        </authorList>
    </citation>
    <scope>NUCLEOTIDE SEQUENCE [LARGE SCALE GENOMIC DNA]</scope>
    <source>
        <strain evidence="6 7">CC-AMW-E</strain>
    </source>
</reference>
<dbReference type="InterPro" id="IPR000086">
    <property type="entry name" value="NUDIX_hydrolase_dom"/>
</dbReference>
<dbReference type="InterPro" id="IPR015797">
    <property type="entry name" value="NUDIX_hydrolase-like_dom_sf"/>
</dbReference>
<comment type="cofactor">
    <cofactor evidence="1">
        <name>Mg(2+)</name>
        <dbReference type="ChEBI" id="CHEBI:18420"/>
    </cofactor>
</comment>
<dbReference type="GO" id="GO:0000298">
    <property type="term" value="F:endopolyphosphatase activity"/>
    <property type="evidence" value="ECO:0007669"/>
    <property type="project" value="TreeGrafter"/>
</dbReference>
<evidence type="ECO:0000256" key="4">
    <source>
        <dbReference type="ARBA" id="ARBA00022842"/>
    </source>
</evidence>
<keyword evidence="7" id="KW-1185">Reference proteome</keyword>
<name>A0A4V3UZD3_9RHOB</name>